<evidence type="ECO:0000313" key="1">
    <source>
        <dbReference type="EMBL" id="SMO67861.1"/>
    </source>
</evidence>
<evidence type="ECO:0000313" key="2">
    <source>
        <dbReference type="Proteomes" id="UP000315636"/>
    </source>
</evidence>
<protein>
    <submittedName>
        <fullName evidence="1">Uncharacterized protein</fullName>
    </submittedName>
</protein>
<accession>A0A521D9U0</accession>
<organism evidence="1 2">
    <name type="scientific">Melghirimyces algeriensis</name>
    <dbReference type="NCBI Taxonomy" id="910412"/>
    <lineage>
        <taxon>Bacteria</taxon>
        <taxon>Bacillati</taxon>
        <taxon>Bacillota</taxon>
        <taxon>Bacilli</taxon>
        <taxon>Bacillales</taxon>
        <taxon>Thermoactinomycetaceae</taxon>
        <taxon>Melghirimyces</taxon>
    </lineage>
</organism>
<reference evidence="1 2" key="1">
    <citation type="submission" date="2017-05" db="EMBL/GenBank/DDBJ databases">
        <authorList>
            <person name="Varghese N."/>
            <person name="Submissions S."/>
        </authorList>
    </citation>
    <scope>NUCLEOTIDE SEQUENCE [LARGE SCALE GENOMIC DNA]</scope>
    <source>
        <strain evidence="1 2">DSM 45474</strain>
    </source>
</reference>
<name>A0A521D9U0_9BACL</name>
<gene>
    <name evidence="1" type="ORF">SAMN06264849_105203</name>
</gene>
<dbReference type="AlphaFoldDB" id="A0A521D9U0"/>
<dbReference type="EMBL" id="FXTI01000005">
    <property type="protein sequence ID" value="SMO67861.1"/>
    <property type="molecule type" value="Genomic_DNA"/>
</dbReference>
<proteinExistence type="predicted"/>
<sequence length="78" mass="9207">MAGKPGQTASSLVEKHCPVHSSSTYPSGYWIFTFEIAKSQNNHLQHKLRSNQKENQFRLLYPDFHIKHQIFLHDWELK</sequence>
<dbReference type="Proteomes" id="UP000315636">
    <property type="component" value="Unassembled WGS sequence"/>
</dbReference>
<keyword evidence="2" id="KW-1185">Reference proteome</keyword>